<dbReference type="EMBL" id="OZ021743">
    <property type="protein sequence ID" value="CAK9328826.1"/>
    <property type="molecule type" value="Genomic_DNA"/>
</dbReference>
<protein>
    <submittedName>
        <fullName evidence="1">Uncharacterized protein</fullName>
    </submittedName>
</protein>
<gene>
    <name evidence="1" type="ORF">CITCOLO1_LOCUS21255</name>
</gene>
<name>A0ABP0ZAW1_9ROSI</name>
<accession>A0ABP0ZAW1</accession>
<reference evidence="1 2" key="1">
    <citation type="submission" date="2024-03" db="EMBL/GenBank/DDBJ databases">
        <authorList>
            <person name="Gkanogiannis A."/>
            <person name="Becerra Lopez-Lavalle L."/>
        </authorList>
    </citation>
    <scope>NUCLEOTIDE SEQUENCE [LARGE SCALE GENOMIC DNA]</scope>
</reference>
<dbReference type="Proteomes" id="UP001642487">
    <property type="component" value="Chromosome 9"/>
</dbReference>
<evidence type="ECO:0000313" key="1">
    <source>
        <dbReference type="EMBL" id="CAK9328826.1"/>
    </source>
</evidence>
<evidence type="ECO:0000313" key="2">
    <source>
        <dbReference type="Proteomes" id="UP001642487"/>
    </source>
</evidence>
<keyword evidence="2" id="KW-1185">Reference proteome</keyword>
<sequence>MQLASPSLSLSHLRSCTAGSPVQISFAVRRLDLPPSRLPFRLHRGVSRATATTGSSERRSCGRHALLLVTRAPPLAVTVCAPPPALALAGFSVVGVNIN</sequence>
<organism evidence="1 2">
    <name type="scientific">Citrullus colocynthis</name>
    <name type="common">colocynth</name>
    <dbReference type="NCBI Taxonomy" id="252529"/>
    <lineage>
        <taxon>Eukaryota</taxon>
        <taxon>Viridiplantae</taxon>
        <taxon>Streptophyta</taxon>
        <taxon>Embryophyta</taxon>
        <taxon>Tracheophyta</taxon>
        <taxon>Spermatophyta</taxon>
        <taxon>Magnoliopsida</taxon>
        <taxon>eudicotyledons</taxon>
        <taxon>Gunneridae</taxon>
        <taxon>Pentapetalae</taxon>
        <taxon>rosids</taxon>
        <taxon>fabids</taxon>
        <taxon>Cucurbitales</taxon>
        <taxon>Cucurbitaceae</taxon>
        <taxon>Benincaseae</taxon>
        <taxon>Citrullus</taxon>
    </lineage>
</organism>
<proteinExistence type="predicted"/>